<comment type="caution">
    <text evidence="1">The sequence shown here is derived from an EMBL/GenBank/DDBJ whole genome shotgun (WGS) entry which is preliminary data.</text>
</comment>
<evidence type="ECO:0000313" key="1">
    <source>
        <dbReference type="EMBL" id="GIE22136.1"/>
    </source>
</evidence>
<dbReference type="Proteomes" id="UP000603200">
    <property type="component" value="Unassembled WGS sequence"/>
</dbReference>
<dbReference type="SUPFAM" id="SSF54611">
    <property type="entry name" value="SecB-like"/>
    <property type="match status" value="1"/>
</dbReference>
<protein>
    <submittedName>
        <fullName evidence="1">Uncharacterized protein</fullName>
    </submittedName>
</protein>
<reference evidence="1 2" key="1">
    <citation type="submission" date="2021-01" db="EMBL/GenBank/DDBJ databases">
        <title>Whole genome shotgun sequence of Actinoplanes humidus NBRC 14915.</title>
        <authorList>
            <person name="Komaki H."/>
            <person name="Tamura T."/>
        </authorList>
    </citation>
    <scope>NUCLEOTIDE SEQUENCE [LARGE SCALE GENOMIC DNA]</scope>
    <source>
        <strain evidence="1 2">NBRC 14915</strain>
    </source>
</reference>
<organism evidence="1 2">
    <name type="scientific">Winogradskya humida</name>
    <dbReference type="NCBI Taxonomy" id="113566"/>
    <lineage>
        <taxon>Bacteria</taxon>
        <taxon>Bacillati</taxon>
        <taxon>Actinomycetota</taxon>
        <taxon>Actinomycetes</taxon>
        <taxon>Micromonosporales</taxon>
        <taxon>Micromonosporaceae</taxon>
        <taxon>Winogradskya</taxon>
    </lineage>
</organism>
<keyword evidence="2" id="KW-1185">Reference proteome</keyword>
<sequence length="146" mass="16259">MKAQQAVDGDRATSNAISNNFKLIDLRLKNVAANLMLPSPRKPLDLAASVLVDISRLGEFVTYDARYKLGVTDRDGRQVLEADIIYSLLFRLRDGWSPAEDELRSFGTYGAVDIAHPYMREIVQTITGRMGLPPLVLDIRAPEPTE</sequence>
<dbReference type="RefSeq" id="WP_203839235.1">
    <property type="nucleotide sequence ID" value="NZ_BAAATV010000002.1"/>
</dbReference>
<dbReference type="InterPro" id="IPR035958">
    <property type="entry name" value="SecB-like_sf"/>
</dbReference>
<name>A0ABQ3ZU82_9ACTN</name>
<gene>
    <name evidence="1" type="ORF">Ahu01nite_052380</name>
</gene>
<proteinExistence type="predicted"/>
<dbReference type="EMBL" id="BOMN01000066">
    <property type="protein sequence ID" value="GIE22136.1"/>
    <property type="molecule type" value="Genomic_DNA"/>
</dbReference>
<dbReference type="Gene3D" id="3.10.420.10">
    <property type="entry name" value="SecB-like"/>
    <property type="match status" value="1"/>
</dbReference>
<accession>A0ABQ3ZU82</accession>
<evidence type="ECO:0000313" key="2">
    <source>
        <dbReference type="Proteomes" id="UP000603200"/>
    </source>
</evidence>